<evidence type="ECO:0000313" key="3">
    <source>
        <dbReference type="Proteomes" id="UP000093898"/>
    </source>
</evidence>
<reference evidence="2 3" key="1">
    <citation type="submission" date="2016-06" db="EMBL/GenBank/DDBJ databases">
        <authorList>
            <person name="Kjaerup R.B."/>
            <person name="Dalgaard T.S."/>
            <person name="Juul-Madsen H.R."/>
        </authorList>
    </citation>
    <scope>NUCLEOTIDE SEQUENCE [LARGE SCALE GENOMIC DNA]</scope>
    <source>
        <strain evidence="2 3">1127319.6</strain>
    </source>
</reference>
<dbReference type="GO" id="GO:0016491">
    <property type="term" value="F:oxidoreductase activity"/>
    <property type="evidence" value="ECO:0007669"/>
    <property type="project" value="InterPro"/>
</dbReference>
<name>A0A1A3GYS8_MYCMU</name>
<dbReference type="SUPFAM" id="SSF51430">
    <property type="entry name" value="NAD(P)-linked oxidoreductase"/>
    <property type="match status" value="1"/>
</dbReference>
<dbReference type="AlphaFoldDB" id="A0A1A3GYS8"/>
<dbReference type="OrthoDB" id="9768851at2"/>
<protein>
    <submittedName>
        <fullName evidence="2">Pyridoxal 4-dehydrogenase</fullName>
    </submittedName>
</protein>
<evidence type="ECO:0000313" key="2">
    <source>
        <dbReference type="EMBL" id="OBJ40538.1"/>
    </source>
</evidence>
<dbReference type="InterPro" id="IPR036812">
    <property type="entry name" value="NAD(P)_OxRdtase_dom_sf"/>
</dbReference>
<feature type="domain" description="NADP-dependent oxidoreductase" evidence="1">
    <location>
        <begin position="19"/>
        <end position="326"/>
    </location>
</feature>
<accession>A0A1A3GYS8</accession>
<dbReference type="InterPro" id="IPR023210">
    <property type="entry name" value="NADP_OxRdtase_dom"/>
</dbReference>
<organism evidence="2 3">
    <name type="scientific">Mycolicibacterium mucogenicum</name>
    <name type="common">Mycobacterium mucogenicum</name>
    <dbReference type="NCBI Taxonomy" id="56689"/>
    <lineage>
        <taxon>Bacteria</taxon>
        <taxon>Bacillati</taxon>
        <taxon>Actinomycetota</taxon>
        <taxon>Actinomycetes</taxon>
        <taxon>Mycobacteriales</taxon>
        <taxon>Mycobacteriaceae</taxon>
        <taxon>Mycolicibacterium</taxon>
    </lineage>
</organism>
<evidence type="ECO:0000259" key="1">
    <source>
        <dbReference type="Pfam" id="PF00248"/>
    </source>
</evidence>
<dbReference type="Proteomes" id="UP000093898">
    <property type="component" value="Unassembled WGS sequence"/>
</dbReference>
<dbReference type="Pfam" id="PF00248">
    <property type="entry name" value="Aldo_ket_red"/>
    <property type="match status" value="1"/>
</dbReference>
<dbReference type="PANTHER" id="PTHR42686">
    <property type="entry name" value="GH17980P-RELATED"/>
    <property type="match status" value="1"/>
</dbReference>
<proteinExistence type="predicted"/>
<comment type="caution">
    <text evidence="2">The sequence shown here is derived from an EMBL/GenBank/DDBJ whole genome shotgun (WGS) entry which is preliminary data.</text>
</comment>
<dbReference type="InterPro" id="IPR020471">
    <property type="entry name" value="AKR"/>
</dbReference>
<dbReference type="GO" id="GO:0005829">
    <property type="term" value="C:cytosol"/>
    <property type="evidence" value="ECO:0007669"/>
    <property type="project" value="TreeGrafter"/>
</dbReference>
<dbReference type="EMBL" id="LZLC01000153">
    <property type="protein sequence ID" value="OBJ40538.1"/>
    <property type="molecule type" value="Genomic_DNA"/>
</dbReference>
<gene>
    <name evidence="2" type="ORF">A5630_24435</name>
</gene>
<dbReference type="Gene3D" id="3.20.20.100">
    <property type="entry name" value="NADP-dependent oxidoreductase domain"/>
    <property type="match status" value="1"/>
</dbReference>
<dbReference type="PANTHER" id="PTHR42686:SF1">
    <property type="entry name" value="GH17980P-RELATED"/>
    <property type="match status" value="1"/>
</dbReference>
<sequence>MKVSHETIHERSKLAFTAIGYGGAPIGNFNGTFTETEATEMVMQSWDQGVRYFDTAPGYGNGLSEYRLGHALRSYDRSQLVLSTKVGRVLTPALDAPTQNGQYQNIPPLIASYDYSYDGVMRAVEQSMQRMLTDRFDALFIHDCDRFTHGSAQPEYFRQAIVSAFPALESLRAQGVVKAIGFGVNETDVMTEAVKTTDSDLCLLAGRYTLLEQEPLDELLPACAERGIGIVLGGVYNSGVLATGPVKGARFNYGPAPTDVLKKAGRIEEIARRHDVALPAVALQFAFAHPAVVSVCVGARNIGQQQRNAALFEAPIPQQVWEDLRAARLIREDAPIPS</sequence>